<feature type="signal peptide" evidence="1">
    <location>
        <begin position="1"/>
        <end position="37"/>
    </location>
</feature>
<organism evidence="3 4">
    <name type="scientific">Ameyamaea chiangmaiensis</name>
    <dbReference type="NCBI Taxonomy" id="442969"/>
    <lineage>
        <taxon>Bacteria</taxon>
        <taxon>Pseudomonadati</taxon>
        <taxon>Pseudomonadota</taxon>
        <taxon>Alphaproteobacteria</taxon>
        <taxon>Acetobacterales</taxon>
        <taxon>Acetobacteraceae</taxon>
        <taxon>Ameyamaea</taxon>
    </lineage>
</organism>
<keyword evidence="1" id="KW-0732">Signal</keyword>
<gene>
    <name evidence="3" type="ORF">HUK82_12390</name>
</gene>
<accession>A0A850PGK0</accession>
<keyword evidence="4" id="KW-1185">Reference proteome</keyword>
<name>A0A850PGK0_9PROT</name>
<feature type="domain" description="Stress-response A/B barrel" evidence="2">
    <location>
        <begin position="84"/>
        <end position="194"/>
    </location>
</feature>
<comment type="caution">
    <text evidence="3">The sequence shown here is derived from an EMBL/GenBank/DDBJ whole genome shotgun (WGS) entry which is preliminary data.</text>
</comment>
<proteinExistence type="predicted"/>
<dbReference type="Proteomes" id="UP000585665">
    <property type="component" value="Unassembled WGS sequence"/>
</dbReference>
<dbReference type="Pfam" id="PF07876">
    <property type="entry name" value="Dabb"/>
    <property type="match status" value="1"/>
</dbReference>
<dbReference type="EMBL" id="JABXXR010000117">
    <property type="protein sequence ID" value="NVN41356.1"/>
    <property type="molecule type" value="Genomic_DNA"/>
</dbReference>
<dbReference type="PROSITE" id="PS51502">
    <property type="entry name" value="S_R_A_B_BARREL"/>
    <property type="match status" value="1"/>
</dbReference>
<sequence>MPCFPRRDHTAFTLRSVLSMAAVLGAAGALAPGHALADPWAVPIAASPTPTDQPTGPVARSVQTLAAQVGPAAFTAPTWHPGLLRHVVLFRFRDTTTTDQKAEVVRRYLRLVQDSRRPDGHAVVQSIDGGRQNSGEASAAPYDLGFVVTFASEGDRNYFVGAPVVTAPGFFDPAHQAFKDYVAPLVDGVSVFDFDVAETASSVVPRAAARHR</sequence>
<evidence type="ECO:0000313" key="4">
    <source>
        <dbReference type="Proteomes" id="UP000585665"/>
    </source>
</evidence>
<evidence type="ECO:0000313" key="3">
    <source>
        <dbReference type="EMBL" id="NVN41356.1"/>
    </source>
</evidence>
<dbReference type="AlphaFoldDB" id="A0A850PGK0"/>
<feature type="chain" id="PRO_5032574099" evidence="1">
    <location>
        <begin position="38"/>
        <end position="212"/>
    </location>
</feature>
<dbReference type="SUPFAM" id="SSF54909">
    <property type="entry name" value="Dimeric alpha+beta barrel"/>
    <property type="match status" value="1"/>
</dbReference>
<evidence type="ECO:0000256" key="1">
    <source>
        <dbReference type="SAM" id="SignalP"/>
    </source>
</evidence>
<evidence type="ECO:0000259" key="2">
    <source>
        <dbReference type="PROSITE" id="PS51502"/>
    </source>
</evidence>
<reference evidence="3 4" key="1">
    <citation type="submission" date="2020-06" db="EMBL/GenBank/DDBJ databases">
        <title>Description of novel acetic acid bacteria.</title>
        <authorList>
            <person name="Sombolestani A."/>
        </authorList>
    </citation>
    <scope>NUCLEOTIDE SEQUENCE [LARGE SCALE GENOMIC DNA]</scope>
    <source>
        <strain evidence="3 4">LMG 27010</strain>
    </source>
</reference>
<dbReference type="InterPro" id="IPR011008">
    <property type="entry name" value="Dimeric_a/b-barrel"/>
</dbReference>
<dbReference type="SMART" id="SM00886">
    <property type="entry name" value="Dabb"/>
    <property type="match status" value="1"/>
</dbReference>
<dbReference type="InterPro" id="IPR013097">
    <property type="entry name" value="Dabb"/>
</dbReference>
<dbReference type="Gene3D" id="3.30.70.100">
    <property type="match status" value="1"/>
</dbReference>
<protein>
    <submittedName>
        <fullName evidence="3">Dabb family protein</fullName>
    </submittedName>
</protein>